<evidence type="ECO:0000259" key="3">
    <source>
        <dbReference type="PROSITE" id="PS51186"/>
    </source>
</evidence>
<dbReference type="Pfam" id="PF00583">
    <property type="entry name" value="Acetyltransf_1"/>
    <property type="match status" value="1"/>
</dbReference>
<dbReference type="EMBL" id="CAEZXS010000026">
    <property type="protein sequence ID" value="CAB4690089.1"/>
    <property type="molecule type" value="Genomic_DNA"/>
</dbReference>
<dbReference type="InterPro" id="IPR050832">
    <property type="entry name" value="Bact_Acetyltransf"/>
</dbReference>
<dbReference type="GO" id="GO:0016747">
    <property type="term" value="F:acyltransferase activity, transferring groups other than amino-acyl groups"/>
    <property type="evidence" value="ECO:0007669"/>
    <property type="project" value="InterPro"/>
</dbReference>
<keyword evidence="1" id="KW-0808">Transferase</keyword>
<evidence type="ECO:0000256" key="2">
    <source>
        <dbReference type="ARBA" id="ARBA00023315"/>
    </source>
</evidence>
<name>A0A6J7LLC7_9ZZZZ</name>
<protein>
    <submittedName>
        <fullName evidence="6">Unannotated protein</fullName>
    </submittedName>
</protein>
<keyword evidence="2" id="KW-0012">Acyltransferase</keyword>
<dbReference type="PROSITE" id="PS51186">
    <property type="entry name" value="GNAT"/>
    <property type="match status" value="1"/>
</dbReference>
<evidence type="ECO:0000313" key="6">
    <source>
        <dbReference type="EMBL" id="CAB4968345.1"/>
    </source>
</evidence>
<feature type="domain" description="N-acetyltransferase" evidence="3">
    <location>
        <begin position="28"/>
        <end position="183"/>
    </location>
</feature>
<evidence type="ECO:0000313" key="4">
    <source>
        <dbReference type="EMBL" id="CAB4690089.1"/>
    </source>
</evidence>
<gene>
    <name evidence="4" type="ORF">UFOPK2582_00354</name>
    <name evidence="5" type="ORF">UFOPK3046_00858</name>
    <name evidence="6" type="ORF">UFOPK3914_00078</name>
    <name evidence="7" type="ORF">UFOPK4173_00352</name>
</gene>
<dbReference type="CDD" id="cd04301">
    <property type="entry name" value="NAT_SF"/>
    <property type="match status" value="1"/>
</dbReference>
<proteinExistence type="predicted"/>
<evidence type="ECO:0000313" key="5">
    <source>
        <dbReference type="EMBL" id="CAB4806273.1"/>
    </source>
</evidence>
<dbReference type="EMBL" id="CAFAAQ010000063">
    <property type="protein sequence ID" value="CAB4806273.1"/>
    <property type="molecule type" value="Genomic_DNA"/>
</dbReference>
<accession>A0A6J7LLC7</accession>
<dbReference type="EMBL" id="CAFBPW010000023">
    <property type="protein sequence ID" value="CAB5027924.1"/>
    <property type="molecule type" value="Genomic_DNA"/>
</dbReference>
<reference evidence="6" key="1">
    <citation type="submission" date="2020-05" db="EMBL/GenBank/DDBJ databases">
        <authorList>
            <person name="Chiriac C."/>
            <person name="Salcher M."/>
            <person name="Ghai R."/>
            <person name="Kavagutti S V."/>
        </authorList>
    </citation>
    <scope>NUCLEOTIDE SEQUENCE</scope>
</reference>
<dbReference type="InterPro" id="IPR000182">
    <property type="entry name" value="GNAT_dom"/>
</dbReference>
<evidence type="ECO:0000313" key="7">
    <source>
        <dbReference type="EMBL" id="CAB5027924.1"/>
    </source>
</evidence>
<dbReference type="InterPro" id="IPR016181">
    <property type="entry name" value="Acyl_CoA_acyltransferase"/>
</dbReference>
<sequence length="183" mass="19744">MSLSSTGPDPDIEQFAPETGLLDIELKTAVRPARLEDAPELARLRDLACEHIAQQRGGAVALLSEFPEQDSLKASLEPGSATDRLFIIALIGNTPVGYCSAAITQLEQGYALCRISELFVESPAQEIGMGALLLQFTTEWAVERQCAGIDATVMPGDRETKNFFETLGLVARAITVHQDLSGR</sequence>
<dbReference type="PANTHER" id="PTHR43877:SF1">
    <property type="entry name" value="ACETYLTRANSFERASE"/>
    <property type="match status" value="1"/>
</dbReference>
<dbReference type="SUPFAM" id="SSF55729">
    <property type="entry name" value="Acyl-CoA N-acyltransferases (Nat)"/>
    <property type="match status" value="1"/>
</dbReference>
<dbReference type="EMBL" id="CAFBOG010000003">
    <property type="protein sequence ID" value="CAB4968345.1"/>
    <property type="molecule type" value="Genomic_DNA"/>
</dbReference>
<organism evidence="6">
    <name type="scientific">freshwater metagenome</name>
    <dbReference type="NCBI Taxonomy" id="449393"/>
    <lineage>
        <taxon>unclassified sequences</taxon>
        <taxon>metagenomes</taxon>
        <taxon>ecological metagenomes</taxon>
    </lineage>
</organism>
<dbReference type="Gene3D" id="3.40.630.30">
    <property type="match status" value="1"/>
</dbReference>
<dbReference type="AlphaFoldDB" id="A0A6J7LLC7"/>
<dbReference type="PANTHER" id="PTHR43877">
    <property type="entry name" value="AMINOALKYLPHOSPHONATE N-ACETYLTRANSFERASE-RELATED-RELATED"/>
    <property type="match status" value="1"/>
</dbReference>
<evidence type="ECO:0000256" key="1">
    <source>
        <dbReference type="ARBA" id="ARBA00022679"/>
    </source>
</evidence>